<organism evidence="1 2">
    <name type="scientific">Mycoplasma yeatsii</name>
    <dbReference type="NCBI Taxonomy" id="51365"/>
    <lineage>
        <taxon>Bacteria</taxon>
        <taxon>Bacillati</taxon>
        <taxon>Mycoplasmatota</taxon>
        <taxon>Mollicutes</taxon>
        <taxon>Mycoplasmataceae</taxon>
        <taxon>Mycoplasma</taxon>
    </lineage>
</organism>
<evidence type="ECO:0008006" key="3">
    <source>
        <dbReference type="Google" id="ProtNLM"/>
    </source>
</evidence>
<accession>A0ABU0NEX4</accession>
<dbReference type="Proteomes" id="UP001236620">
    <property type="component" value="Unassembled WGS sequence"/>
</dbReference>
<keyword evidence="2" id="KW-1185">Reference proteome</keyword>
<gene>
    <name evidence="1" type="ORF">J2Z63_000641</name>
</gene>
<protein>
    <recommendedName>
        <fullName evidence="3">Fido domain-containing protein</fullName>
    </recommendedName>
</protein>
<evidence type="ECO:0000313" key="2">
    <source>
        <dbReference type="Proteomes" id="UP001236620"/>
    </source>
</evidence>
<dbReference type="RefSeq" id="WP_307445233.1">
    <property type="nucleotide sequence ID" value="NZ_JAUSWP010000006.1"/>
</dbReference>
<evidence type="ECO:0000313" key="1">
    <source>
        <dbReference type="EMBL" id="MDQ0567993.1"/>
    </source>
</evidence>
<reference evidence="1" key="1">
    <citation type="submission" date="2023-07" db="EMBL/GenBank/DDBJ databases">
        <title>Genomic Encyclopedia of Type Strains, Phase IV (KMG-IV): sequencing the most valuable type-strain genomes for metagenomic binning, comparative biology and taxonomic classification.</title>
        <authorList>
            <person name="Goeker M."/>
        </authorList>
    </citation>
    <scope>NUCLEOTIDE SEQUENCE [LARGE SCALE GENOMIC DNA]</scope>
    <source>
        <strain evidence="1">DSM 22019</strain>
    </source>
</reference>
<proteinExistence type="predicted"/>
<name>A0ABU0NEX4_9MOLU</name>
<dbReference type="EMBL" id="JAUSWP010000006">
    <property type="protein sequence ID" value="MDQ0567993.1"/>
    <property type="molecule type" value="Genomic_DNA"/>
</dbReference>
<comment type="caution">
    <text evidence="1">The sequence shown here is derived from an EMBL/GenBank/DDBJ whole genome shotgun (WGS) entry which is preliminary data.</text>
</comment>
<sequence length="384" mass="46308">MRFDYFLKTKSLNNILKRLKNSTFKTTIPISTRNKLSYDLVNQVDRDRFLYDYTKAFYDEFVEPVVEEKLFDFEFCLLLFLEKKLNYSFFEVLYTFKNIKKGKRPETEIENIIYNTIYAYEFIKMPKIVLDENNFEMFVHILLQNLDFDLDIKTNYYRSPTDKTIVENTLSASDIDSEFNALFDYLKDMDSKMLSGYTQAYILFIVVMLISPFKSYNLTFSTLFTQWFSFQRNESKKIVIPLYQIAKNWNNFNDNINNLINEELDVNQTLNMIKHYYVENINFYYHASHIYKWILKDRKNRMWIFEDDQTFILLVLMLQKTENLSLSSIKNLLTINKIKLLSDQELERILDKLITKNVIQKIGNQTIKYSFYDKDLEKARFLVK</sequence>